<dbReference type="PANTHER" id="PTHR47816:SF4">
    <property type="entry name" value="RIBOSOMAL RNA SMALL SUBUNIT METHYLTRANSFERASE C"/>
    <property type="match status" value="1"/>
</dbReference>
<dbReference type="GO" id="GO:0005737">
    <property type="term" value="C:cytoplasm"/>
    <property type="evidence" value="ECO:0007669"/>
    <property type="project" value="UniProtKB-SubCell"/>
</dbReference>
<dbReference type="EC" id="2.1.1.172" evidence="6"/>
<dbReference type="GO" id="GO:0003676">
    <property type="term" value="F:nucleic acid binding"/>
    <property type="evidence" value="ECO:0007669"/>
    <property type="project" value="InterPro"/>
</dbReference>
<dbReference type="PANTHER" id="PTHR47816">
    <property type="entry name" value="RIBOSOMAL RNA SMALL SUBUNIT METHYLTRANSFERASE C"/>
    <property type="match status" value="1"/>
</dbReference>
<dbReference type="STRING" id="1420917.AU15_10155"/>
<dbReference type="InterPro" id="IPR023543">
    <property type="entry name" value="rRNA_ssu_MeTfrase_C"/>
</dbReference>
<keyword evidence="1 6" id="KW-0963">Cytoplasm</keyword>
<reference evidence="9 10" key="1">
    <citation type="submission" date="2017-04" db="EMBL/GenBank/DDBJ databases">
        <title>Genome Sequence of Marinobacter salarius strain SMR5 Isolated from a culture of the Diatom Skeletonema marinoi.</title>
        <authorList>
            <person name="Topel M."/>
            <person name="Pinder M.I.M."/>
            <person name="Johansson O.N."/>
            <person name="Kourtchenko O."/>
            <person name="Godhe A."/>
            <person name="Clarke A.K."/>
        </authorList>
    </citation>
    <scope>NUCLEOTIDE SEQUENCE [LARGE SCALE GENOMIC DNA]</scope>
    <source>
        <strain evidence="9 10">SMR5</strain>
    </source>
</reference>
<dbReference type="InterPro" id="IPR029063">
    <property type="entry name" value="SAM-dependent_MTases_sf"/>
</dbReference>
<feature type="domain" description="Methyltransferase small" evidence="7">
    <location>
        <begin position="173"/>
        <end position="343"/>
    </location>
</feature>
<dbReference type="Pfam" id="PF05175">
    <property type="entry name" value="MTS"/>
    <property type="match status" value="1"/>
</dbReference>
<evidence type="ECO:0000256" key="3">
    <source>
        <dbReference type="ARBA" id="ARBA00022603"/>
    </source>
</evidence>
<evidence type="ECO:0000256" key="5">
    <source>
        <dbReference type="ARBA" id="ARBA00022691"/>
    </source>
</evidence>
<comment type="similarity">
    <text evidence="6">Belongs to the methyltransferase superfamily. RsmC family.</text>
</comment>
<accession>A0A1W6K8B5</accession>
<dbReference type="InterPro" id="IPR002052">
    <property type="entry name" value="DNA_methylase_N6_adenine_CS"/>
</dbReference>
<dbReference type="Proteomes" id="UP000193100">
    <property type="component" value="Chromosome"/>
</dbReference>
<comment type="catalytic activity">
    <reaction evidence="6">
        <text>guanosine(1207) in 16S rRNA + S-adenosyl-L-methionine = N(2)-methylguanosine(1207) in 16S rRNA + S-adenosyl-L-homocysteine + H(+)</text>
        <dbReference type="Rhea" id="RHEA:42736"/>
        <dbReference type="Rhea" id="RHEA-COMP:10213"/>
        <dbReference type="Rhea" id="RHEA-COMP:10214"/>
        <dbReference type="ChEBI" id="CHEBI:15378"/>
        <dbReference type="ChEBI" id="CHEBI:57856"/>
        <dbReference type="ChEBI" id="CHEBI:59789"/>
        <dbReference type="ChEBI" id="CHEBI:74269"/>
        <dbReference type="ChEBI" id="CHEBI:74481"/>
        <dbReference type="EC" id="2.1.1.172"/>
    </reaction>
</comment>
<dbReference type="InterPro" id="IPR013675">
    <property type="entry name" value="Mtase_sm_N"/>
</dbReference>
<evidence type="ECO:0000313" key="10">
    <source>
        <dbReference type="Proteomes" id="UP000193100"/>
    </source>
</evidence>
<proteinExistence type="inferred from homology"/>
<dbReference type="RefSeq" id="WP_036204936.1">
    <property type="nucleotide sequence ID" value="NZ_CP020931.1"/>
</dbReference>
<name>A0A1W6K8B5_9GAMM</name>
<evidence type="ECO:0000256" key="4">
    <source>
        <dbReference type="ARBA" id="ARBA00022679"/>
    </source>
</evidence>
<keyword evidence="4 6" id="KW-0808">Transferase</keyword>
<dbReference type="Gene3D" id="3.40.50.150">
    <property type="entry name" value="Vaccinia Virus protein VP39"/>
    <property type="match status" value="2"/>
</dbReference>
<protein>
    <recommendedName>
        <fullName evidence="6">Ribosomal RNA small subunit methyltransferase C</fullName>
        <ecNumber evidence="6">2.1.1.172</ecNumber>
    </recommendedName>
    <alternativeName>
        <fullName evidence="6">16S rRNA m2G1207 methyltransferase</fullName>
    </alternativeName>
    <alternativeName>
        <fullName evidence="6">rRNA (guanine-N(2)-)-methyltransferase RsmC</fullName>
    </alternativeName>
</protein>
<sequence length="348" mass="37869">MSALPNSHEVLLKNQNLLRGRLAIIGMVDPALLPRLPDRGLTISEHFGNYQQLLAVSGWTAAFGYDAPELSSGMADTLVVFLPKARVELSVRLELALWLAAEGARLVLVGEKKEGIAGAVKQLKEFAPQASKADSARHCQVWQADSLPRRPVFDLQRWLQWHPVECEGVGFRMAGLPGIFSDGELDDGTAMLLQTLADSPLEKGPVLDFACGAGVIGTWLQLHQRATEQGVFPVDGVDVQFQAVACARATYREAGVDGLIHASDGLSGVDGRYAAVVTNPPFHTGIRTDTSMTERFLQGVAKHLEPGGELRLVANTFLPYEALIRRHVGPVKTIAGDRRFTVWSARRH</sequence>
<keyword evidence="3 6" id="KW-0489">Methyltransferase</keyword>
<dbReference type="GeneID" id="77255543"/>
<evidence type="ECO:0000259" key="7">
    <source>
        <dbReference type="Pfam" id="PF05175"/>
    </source>
</evidence>
<dbReference type="Pfam" id="PF08468">
    <property type="entry name" value="MTS_N"/>
    <property type="match status" value="1"/>
</dbReference>
<comment type="function">
    <text evidence="6">Specifically methylates the guanine in position 1207 of 16S rRNA in the 30S particle.</text>
</comment>
<dbReference type="CDD" id="cd02440">
    <property type="entry name" value="AdoMet_MTases"/>
    <property type="match status" value="1"/>
</dbReference>
<dbReference type="HAMAP" id="MF_01862">
    <property type="entry name" value="16SrRNA_methyltr_C"/>
    <property type="match status" value="1"/>
</dbReference>
<evidence type="ECO:0000256" key="1">
    <source>
        <dbReference type="ARBA" id="ARBA00022490"/>
    </source>
</evidence>
<dbReference type="InterPro" id="IPR007848">
    <property type="entry name" value="Small_mtfrase_dom"/>
</dbReference>
<evidence type="ECO:0000313" key="9">
    <source>
        <dbReference type="EMBL" id="ARM83664.1"/>
    </source>
</evidence>
<dbReference type="GO" id="GO:0052914">
    <property type="term" value="F:16S rRNA (guanine(1207)-N(2))-methyltransferase activity"/>
    <property type="evidence" value="ECO:0007669"/>
    <property type="project" value="UniProtKB-EC"/>
</dbReference>
<gene>
    <name evidence="6 9" type="primary">rsmC</name>
    <name evidence="9" type="ORF">MARSALSMR5_01577</name>
</gene>
<comment type="subunit">
    <text evidence="6">Monomer.</text>
</comment>
<dbReference type="EMBL" id="CP020931">
    <property type="protein sequence ID" value="ARM83664.1"/>
    <property type="molecule type" value="Genomic_DNA"/>
</dbReference>
<comment type="subcellular location">
    <subcellularLocation>
        <location evidence="6">Cytoplasm</location>
    </subcellularLocation>
</comment>
<dbReference type="SUPFAM" id="SSF53335">
    <property type="entry name" value="S-adenosyl-L-methionine-dependent methyltransferases"/>
    <property type="match status" value="1"/>
</dbReference>
<keyword evidence="2 6" id="KW-0698">rRNA processing</keyword>
<dbReference type="InterPro" id="IPR046977">
    <property type="entry name" value="RsmC/RlmG"/>
</dbReference>
<keyword evidence="5 6" id="KW-0949">S-adenosyl-L-methionine</keyword>
<dbReference type="AlphaFoldDB" id="A0A1W6K8B5"/>
<dbReference type="PROSITE" id="PS00092">
    <property type="entry name" value="N6_MTASE"/>
    <property type="match status" value="1"/>
</dbReference>
<organism evidence="9 10">
    <name type="scientific">Marinobacter salarius</name>
    <dbReference type="NCBI Taxonomy" id="1420917"/>
    <lineage>
        <taxon>Bacteria</taxon>
        <taxon>Pseudomonadati</taxon>
        <taxon>Pseudomonadota</taxon>
        <taxon>Gammaproteobacteria</taxon>
        <taxon>Pseudomonadales</taxon>
        <taxon>Marinobacteraceae</taxon>
        <taxon>Marinobacter</taxon>
    </lineage>
</organism>
<feature type="domain" description="Methyltransferase small N-terminal" evidence="8">
    <location>
        <begin position="9"/>
        <end position="160"/>
    </location>
</feature>
<evidence type="ECO:0000259" key="8">
    <source>
        <dbReference type="Pfam" id="PF08468"/>
    </source>
</evidence>
<evidence type="ECO:0000256" key="6">
    <source>
        <dbReference type="HAMAP-Rule" id="MF_01862"/>
    </source>
</evidence>
<evidence type="ECO:0000256" key="2">
    <source>
        <dbReference type="ARBA" id="ARBA00022552"/>
    </source>
</evidence>